<evidence type="ECO:0000256" key="2">
    <source>
        <dbReference type="ARBA" id="ARBA00022630"/>
    </source>
</evidence>
<evidence type="ECO:0000313" key="6">
    <source>
        <dbReference type="Proteomes" id="UP000749040"/>
    </source>
</evidence>
<dbReference type="PANTHER" id="PTHR43004:SF19">
    <property type="entry name" value="BINDING MONOOXYGENASE, PUTATIVE (JCVI)-RELATED"/>
    <property type="match status" value="1"/>
</dbReference>
<evidence type="ECO:0000256" key="3">
    <source>
        <dbReference type="ARBA" id="ARBA00022827"/>
    </source>
</evidence>
<dbReference type="InterPro" id="IPR002938">
    <property type="entry name" value="FAD-bd"/>
</dbReference>
<organism evidence="5 6">
    <name type="scientific">Actinacidiphila acididurans</name>
    <dbReference type="NCBI Taxonomy" id="2784346"/>
    <lineage>
        <taxon>Bacteria</taxon>
        <taxon>Bacillati</taxon>
        <taxon>Actinomycetota</taxon>
        <taxon>Actinomycetes</taxon>
        <taxon>Kitasatosporales</taxon>
        <taxon>Streptomycetaceae</taxon>
        <taxon>Actinacidiphila</taxon>
    </lineage>
</organism>
<comment type="cofactor">
    <cofactor evidence="1">
        <name>FAD</name>
        <dbReference type="ChEBI" id="CHEBI:57692"/>
    </cofactor>
</comment>
<dbReference type="SUPFAM" id="SSF51905">
    <property type="entry name" value="FAD/NAD(P)-binding domain"/>
    <property type="match status" value="1"/>
</dbReference>
<keyword evidence="5" id="KW-0560">Oxidoreductase</keyword>
<accession>A0ABS2TT16</accession>
<keyword evidence="5" id="KW-0503">Monooxygenase</keyword>
<dbReference type="Pfam" id="PF01494">
    <property type="entry name" value="FAD_binding_3"/>
    <property type="match status" value="1"/>
</dbReference>
<dbReference type="RefSeq" id="WP_205358337.1">
    <property type="nucleotide sequence ID" value="NZ_JADKYB010000009.1"/>
</dbReference>
<keyword evidence="3" id="KW-0274">FAD</keyword>
<dbReference type="PRINTS" id="PR00420">
    <property type="entry name" value="RNGMNOXGNASE"/>
</dbReference>
<dbReference type="Gene3D" id="3.50.50.60">
    <property type="entry name" value="FAD/NAD(P)-binding domain"/>
    <property type="match status" value="1"/>
</dbReference>
<keyword evidence="2" id="KW-0285">Flavoprotein</keyword>
<dbReference type="InterPro" id="IPR050641">
    <property type="entry name" value="RIFMO-like"/>
</dbReference>
<evidence type="ECO:0000256" key="1">
    <source>
        <dbReference type="ARBA" id="ARBA00001974"/>
    </source>
</evidence>
<keyword evidence="6" id="KW-1185">Reference proteome</keyword>
<dbReference type="Gene3D" id="3.40.30.120">
    <property type="match status" value="1"/>
</dbReference>
<evidence type="ECO:0000313" key="5">
    <source>
        <dbReference type="EMBL" id="MBM9506464.1"/>
    </source>
</evidence>
<protein>
    <submittedName>
        <fullName evidence="5">FAD-dependent monooxygenase</fullName>
    </submittedName>
</protein>
<feature type="domain" description="FAD-binding" evidence="4">
    <location>
        <begin position="4"/>
        <end position="334"/>
    </location>
</feature>
<dbReference type="EMBL" id="JADKYB010000009">
    <property type="protein sequence ID" value="MBM9506464.1"/>
    <property type="molecule type" value="Genomic_DNA"/>
</dbReference>
<evidence type="ECO:0000259" key="4">
    <source>
        <dbReference type="Pfam" id="PF01494"/>
    </source>
</evidence>
<dbReference type="GO" id="GO:0004497">
    <property type="term" value="F:monooxygenase activity"/>
    <property type="evidence" value="ECO:0007669"/>
    <property type="project" value="UniProtKB-KW"/>
</dbReference>
<gene>
    <name evidence="5" type="ORF">ITX44_18275</name>
</gene>
<dbReference type="PANTHER" id="PTHR43004">
    <property type="entry name" value="TRK SYSTEM POTASSIUM UPTAKE PROTEIN"/>
    <property type="match status" value="1"/>
</dbReference>
<dbReference type="Pfam" id="PF21274">
    <property type="entry name" value="Rng_hyd_C"/>
    <property type="match status" value="1"/>
</dbReference>
<sequence>MNSRVIVVGAGPVGLMLAGELRLGGADVVVYDKLAAPSGESRALGFTKRVAELLDQRGLLDRLGELRWGRGGHFGGVPVDLGMLDESHHGVLGLPQSRTEEVLAGRLSELGVPVHRGCAAVDLTQDADGVTVVLDGPQGRLEERARYVVGCDGPNGAVRAAAGIPAPGWAATRGMYMADVTGVELRQRPTGERIPGGHMILSVSLGDGYYRVLVHDKSLKPPASSDDVTFKDVADAWQRMTGESIHHGSARWTAAFDNAAGLAADYRRGRVLLAGDAAHATPPLAGWGLSTGIQDAANLGWKLAAVATGRAPQRLLDTYHSERHPLGEQLLRNTHAASMLYLTGQDIDPLRAVLGELMTHKDTATHFAGMVSGLTVRYDMGPGGHPLLGLRMPPARELHLPGGARTRVGDLLRPGRGVFIDTTAPAGHAARVEAGWAGRVDVVTGTWAAPGGDGAGPAPHAVLIRPDGYIAWAAPEPGDLEAALDRWFGAARVTATA</sequence>
<dbReference type="Gene3D" id="3.30.70.2450">
    <property type="match status" value="1"/>
</dbReference>
<reference evidence="5 6" key="1">
    <citation type="submission" date="2021-01" db="EMBL/GenBank/DDBJ databases">
        <title>Streptomyces acididurans sp. nov., isolated from a peat swamp forest soil.</title>
        <authorList>
            <person name="Chantavorakit T."/>
            <person name="Duangmal K."/>
        </authorList>
    </citation>
    <scope>NUCLEOTIDE SEQUENCE [LARGE SCALE GENOMIC DNA]</scope>
    <source>
        <strain evidence="5 6">KK5PA1</strain>
    </source>
</reference>
<dbReference type="InterPro" id="IPR036188">
    <property type="entry name" value="FAD/NAD-bd_sf"/>
</dbReference>
<name>A0ABS2TT16_9ACTN</name>
<dbReference type="Proteomes" id="UP000749040">
    <property type="component" value="Unassembled WGS sequence"/>
</dbReference>
<comment type="caution">
    <text evidence="5">The sequence shown here is derived from an EMBL/GenBank/DDBJ whole genome shotgun (WGS) entry which is preliminary data.</text>
</comment>
<proteinExistence type="predicted"/>